<comment type="caution">
    <text evidence="6">The sequence shown here is derived from an EMBL/GenBank/DDBJ whole genome shotgun (WGS) entry which is preliminary data.</text>
</comment>
<comment type="subcellular location">
    <subcellularLocation>
        <location evidence="1">Nucleus</location>
    </subcellularLocation>
</comment>
<feature type="compositionally biased region" description="Low complexity" evidence="4">
    <location>
        <begin position="13"/>
        <end position="22"/>
    </location>
</feature>
<evidence type="ECO:0000256" key="4">
    <source>
        <dbReference type="SAM" id="MobiDB-lite"/>
    </source>
</evidence>
<gene>
    <name evidence="6" type="ORF">GDO81_004036</name>
</gene>
<feature type="compositionally biased region" description="Acidic residues" evidence="4">
    <location>
        <begin position="121"/>
        <end position="141"/>
    </location>
</feature>
<feature type="region of interest" description="Disordered" evidence="4">
    <location>
        <begin position="1"/>
        <end position="22"/>
    </location>
</feature>
<evidence type="ECO:0000256" key="3">
    <source>
        <dbReference type="ARBA" id="ARBA00023242"/>
    </source>
</evidence>
<keyword evidence="3" id="KW-0539">Nucleus</keyword>
<protein>
    <recommendedName>
        <fullName evidence="5">Nucleoplasmin core domain-containing protein</fullName>
    </recommendedName>
</protein>
<dbReference type="InterPro" id="IPR024057">
    <property type="entry name" value="Nucleoplasmin_core_dom"/>
</dbReference>
<dbReference type="Gene3D" id="2.60.120.340">
    <property type="entry name" value="Nucleoplasmin core domain"/>
    <property type="match status" value="1"/>
</dbReference>
<dbReference type="GO" id="GO:0042393">
    <property type="term" value="F:histone binding"/>
    <property type="evidence" value="ECO:0007669"/>
    <property type="project" value="TreeGrafter"/>
</dbReference>
<dbReference type="InterPro" id="IPR036824">
    <property type="entry name" value="Nucleoplasmin_core_dom_sf"/>
</dbReference>
<dbReference type="GO" id="GO:0005737">
    <property type="term" value="C:cytoplasm"/>
    <property type="evidence" value="ECO:0007669"/>
    <property type="project" value="TreeGrafter"/>
</dbReference>
<dbReference type="SUPFAM" id="SSF69203">
    <property type="entry name" value="Nucleoplasmin-like core domain"/>
    <property type="match status" value="1"/>
</dbReference>
<accession>A0AAV6ZYX0</accession>
<dbReference type="AlphaFoldDB" id="A0AAV6ZYX0"/>
<dbReference type="PANTHER" id="PTHR22747:SF18">
    <property type="entry name" value="GEO09167P1-RELATED"/>
    <property type="match status" value="1"/>
</dbReference>
<dbReference type="GO" id="GO:0006338">
    <property type="term" value="P:chromatin remodeling"/>
    <property type="evidence" value="ECO:0007669"/>
    <property type="project" value="TreeGrafter"/>
</dbReference>
<dbReference type="PANTHER" id="PTHR22747">
    <property type="entry name" value="NUCLEOPLASMIN"/>
    <property type="match status" value="1"/>
</dbReference>
<sequence length="153" mass="16847">MVGVAYTRGDVHAATSPSPSASCTGSAGCDPRVYLSQDSRQLHDRYCSSPKTSTNVVGSDKREITTIRTLYRAHRYPLNLSFILMVNLDNFVIQPPVTFRLKSGSGPVQVSGNIIVSLPDSDLEEEEDVDDDDDDDDEEELSPIKPANKKMRN</sequence>
<feature type="region of interest" description="Disordered" evidence="4">
    <location>
        <begin position="116"/>
        <end position="153"/>
    </location>
</feature>
<dbReference type="EMBL" id="WNYA01000011">
    <property type="protein sequence ID" value="KAG8551278.1"/>
    <property type="molecule type" value="Genomic_DNA"/>
</dbReference>
<dbReference type="Pfam" id="PF03066">
    <property type="entry name" value="Nucleoplasmin"/>
    <property type="match status" value="1"/>
</dbReference>
<dbReference type="Proteomes" id="UP000824782">
    <property type="component" value="Unassembled WGS sequence"/>
</dbReference>
<organism evidence="6 7">
    <name type="scientific">Engystomops pustulosus</name>
    <name type="common">Tungara frog</name>
    <name type="synonym">Physalaemus pustulosus</name>
    <dbReference type="NCBI Taxonomy" id="76066"/>
    <lineage>
        <taxon>Eukaryota</taxon>
        <taxon>Metazoa</taxon>
        <taxon>Chordata</taxon>
        <taxon>Craniata</taxon>
        <taxon>Vertebrata</taxon>
        <taxon>Euteleostomi</taxon>
        <taxon>Amphibia</taxon>
        <taxon>Batrachia</taxon>
        <taxon>Anura</taxon>
        <taxon>Neobatrachia</taxon>
        <taxon>Hyloidea</taxon>
        <taxon>Leptodactylidae</taxon>
        <taxon>Leiuperinae</taxon>
        <taxon>Engystomops</taxon>
    </lineage>
</organism>
<evidence type="ECO:0000259" key="5">
    <source>
        <dbReference type="Pfam" id="PF03066"/>
    </source>
</evidence>
<dbReference type="GO" id="GO:0005730">
    <property type="term" value="C:nucleolus"/>
    <property type="evidence" value="ECO:0007669"/>
    <property type="project" value="TreeGrafter"/>
</dbReference>
<evidence type="ECO:0000313" key="7">
    <source>
        <dbReference type="Proteomes" id="UP000824782"/>
    </source>
</evidence>
<keyword evidence="7" id="KW-1185">Reference proteome</keyword>
<evidence type="ECO:0000256" key="1">
    <source>
        <dbReference type="ARBA" id="ARBA00004123"/>
    </source>
</evidence>
<reference evidence="6" key="1">
    <citation type="thesis" date="2020" institute="ProQuest LLC" country="789 East Eisenhower Parkway, Ann Arbor, MI, USA">
        <title>Comparative Genomics and Chromosome Evolution.</title>
        <authorList>
            <person name="Mudd A.B."/>
        </authorList>
    </citation>
    <scope>NUCLEOTIDE SEQUENCE</scope>
    <source>
        <strain evidence="6">237g6f4</strain>
        <tissue evidence="6">Blood</tissue>
    </source>
</reference>
<comment type="similarity">
    <text evidence="2">Belongs to the nucleoplasmin family.</text>
</comment>
<dbReference type="GO" id="GO:0003682">
    <property type="term" value="F:chromatin binding"/>
    <property type="evidence" value="ECO:0007669"/>
    <property type="project" value="TreeGrafter"/>
</dbReference>
<dbReference type="GO" id="GO:0005654">
    <property type="term" value="C:nucleoplasm"/>
    <property type="evidence" value="ECO:0007669"/>
    <property type="project" value="TreeGrafter"/>
</dbReference>
<name>A0AAV6ZYX0_ENGPU</name>
<dbReference type="GO" id="GO:0003723">
    <property type="term" value="F:RNA binding"/>
    <property type="evidence" value="ECO:0007669"/>
    <property type="project" value="TreeGrafter"/>
</dbReference>
<dbReference type="InterPro" id="IPR004301">
    <property type="entry name" value="Nucleoplasmin"/>
</dbReference>
<feature type="domain" description="Nucleoplasmin core" evidence="5">
    <location>
        <begin position="78"/>
        <end position="113"/>
    </location>
</feature>
<proteinExistence type="inferred from homology"/>
<evidence type="ECO:0000313" key="6">
    <source>
        <dbReference type="EMBL" id="KAG8551278.1"/>
    </source>
</evidence>
<evidence type="ECO:0000256" key="2">
    <source>
        <dbReference type="ARBA" id="ARBA00010744"/>
    </source>
</evidence>